<dbReference type="GO" id="GO:0006654">
    <property type="term" value="P:phosphatidic acid biosynthetic process"/>
    <property type="evidence" value="ECO:0007669"/>
    <property type="project" value="TreeGrafter"/>
</dbReference>
<reference evidence="4 5" key="1">
    <citation type="submission" date="2019-10" db="EMBL/GenBank/DDBJ databases">
        <title>WGS of Leuconostoc mesenteroides.</title>
        <authorList>
            <person name="Melo Bolivar J."/>
            <person name="Marino-Ramirez L."/>
            <person name="Villamil Diaz L.M."/>
        </authorList>
    </citation>
    <scope>NUCLEOTIDE SEQUENCE [LARGE SCALE GENOMIC DNA]</scope>
    <source>
        <strain evidence="4 5">M11</strain>
    </source>
</reference>
<protein>
    <recommendedName>
        <fullName evidence="3">Phospholipid/glycerol acyltransferase domain-containing protein</fullName>
    </recommendedName>
</protein>
<dbReference type="GO" id="GO:0003841">
    <property type="term" value="F:1-acylglycerol-3-phosphate O-acyltransferase activity"/>
    <property type="evidence" value="ECO:0007669"/>
    <property type="project" value="TreeGrafter"/>
</dbReference>
<dbReference type="SMART" id="SM00563">
    <property type="entry name" value="PlsC"/>
    <property type="match status" value="1"/>
</dbReference>
<gene>
    <name evidence="4" type="ORF">GFV13_09075</name>
</gene>
<dbReference type="EMBL" id="WIPA01000016">
    <property type="protein sequence ID" value="MQR27405.1"/>
    <property type="molecule type" value="Genomic_DNA"/>
</dbReference>
<dbReference type="PANTHER" id="PTHR10434">
    <property type="entry name" value="1-ACYL-SN-GLYCEROL-3-PHOSPHATE ACYLTRANSFERASE"/>
    <property type="match status" value="1"/>
</dbReference>
<accession>A0A843Z3G3</accession>
<sequence>MSLTNTILTQLTTKTVSFFVGNVKGLENLKFNGPRIIIANHSSYMDHFVILYLLKKQNPNQAIYFLTKKEAFEKPFSRWWHLSLNSISVDRRKNAMSSMMVLKDKLITEKAVVVIYPEGTRTPTGNMYFGKNGAESLSYVTGVKMIPIGMHENFDVLPKFSIFPNFKKISVAVGNSIQIPKTSRKCLEVNKLDYFYSVN</sequence>
<evidence type="ECO:0000256" key="1">
    <source>
        <dbReference type="ARBA" id="ARBA00022679"/>
    </source>
</evidence>
<feature type="domain" description="Phospholipid/glycerol acyltransferase" evidence="3">
    <location>
        <begin position="35"/>
        <end position="153"/>
    </location>
</feature>
<dbReference type="InterPro" id="IPR002123">
    <property type="entry name" value="Plipid/glycerol_acylTrfase"/>
</dbReference>
<evidence type="ECO:0000313" key="4">
    <source>
        <dbReference type="EMBL" id="MQR27405.1"/>
    </source>
</evidence>
<dbReference type="PANTHER" id="PTHR10434:SF11">
    <property type="entry name" value="1-ACYL-SN-GLYCEROL-3-PHOSPHATE ACYLTRANSFERASE"/>
    <property type="match status" value="1"/>
</dbReference>
<name>A0A843Z3G3_LEUME</name>
<evidence type="ECO:0000256" key="2">
    <source>
        <dbReference type="ARBA" id="ARBA00023315"/>
    </source>
</evidence>
<dbReference type="SUPFAM" id="SSF69593">
    <property type="entry name" value="Glycerol-3-phosphate (1)-acyltransferase"/>
    <property type="match status" value="1"/>
</dbReference>
<keyword evidence="1" id="KW-0808">Transferase</keyword>
<organism evidence="4 5">
    <name type="scientific">Leuconostoc mesenteroides</name>
    <dbReference type="NCBI Taxonomy" id="1245"/>
    <lineage>
        <taxon>Bacteria</taxon>
        <taxon>Bacillati</taxon>
        <taxon>Bacillota</taxon>
        <taxon>Bacilli</taxon>
        <taxon>Lactobacillales</taxon>
        <taxon>Lactobacillaceae</taxon>
        <taxon>Leuconostoc</taxon>
    </lineage>
</organism>
<dbReference type="Proteomes" id="UP000469952">
    <property type="component" value="Unassembled WGS sequence"/>
</dbReference>
<dbReference type="CDD" id="cd07989">
    <property type="entry name" value="LPLAT_AGPAT-like"/>
    <property type="match status" value="1"/>
</dbReference>
<dbReference type="Pfam" id="PF01553">
    <property type="entry name" value="Acyltransferase"/>
    <property type="match status" value="1"/>
</dbReference>
<comment type="caution">
    <text evidence="4">The sequence shown here is derived from an EMBL/GenBank/DDBJ whole genome shotgun (WGS) entry which is preliminary data.</text>
</comment>
<dbReference type="AlphaFoldDB" id="A0A843Z3G3"/>
<dbReference type="OrthoDB" id="9803035at2"/>
<evidence type="ECO:0000259" key="3">
    <source>
        <dbReference type="SMART" id="SM00563"/>
    </source>
</evidence>
<evidence type="ECO:0000313" key="5">
    <source>
        <dbReference type="Proteomes" id="UP000469952"/>
    </source>
</evidence>
<proteinExistence type="predicted"/>
<dbReference type="GeneID" id="29577430"/>
<keyword evidence="2" id="KW-0012">Acyltransferase</keyword>
<dbReference type="RefSeq" id="WP_011679753.1">
    <property type="nucleotide sequence ID" value="NZ_BCMO01000040.1"/>
</dbReference>